<evidence type="ECO:0000256" key="5">
    <source>
        <dbReference type="RuleBase" id="RU367124"/>
    </source>
</evidence>
<evidence type="ECO:0000256" key="4">
    <source>
        <dbReference type="ARBA" id="ARBA00022729"/>
    </source>
</evidence>
<evidence type="ECO:0000313" key="7">
    <source>
        <dbReference type="EMBL" id="OWY99517.1"/>
    </source>
</evidence>
<keyword evidence="3 5" id="KW-0964">Secreted</keyword>
<feature type="chain" id="PRO_5013347764" description="RxLR effector protein" evidence="5">
    <location>
        <begin position="23"/>
        <end position="139"/>
    </location>
</feature>
<evidence type="ECO:0000256" key="6">
    <source>
        <dbReference type="SAM" id="MobiDB-lite"/>
    </source>
</evidence>
<keyword evidence="8" id="KW-1185">Reference proteome</keyword>
<evidence type="ECO:0000256" key="3">
    <source>
        <dbReference type="ARBA" id="ARBA00022525"/>
    </source>
</evidence>
<gene>
    <name evidence="7" type="ORF">PHMEG_00029467</name>
</gene>
<name>A0A225V3J6_9STRA</name>
<proteinExistence type="inferred from homology"/>
<protein>
    <recommendedName>
        <fullName evidence="5">RxLR effector protein</fullName>
    </recommendedName>
</protein>
<comment type="function">
    <text evidence="5">Effector that suppresses plant defense responses during pathogen infection.</text>
</comment>
<feature type="compositionally biased region" description="Acidic residues" evidence="6">
    <location>
        <begin position="51"/>
        <end position="69"/>
    </location>
</feature>
<dbReference type="Pfam" id="PF16810">
    <property type="entry name" value="RXLR"/>
    <property type="match status" value="1"/>
</dbReference>
<sequence>MHLSQVLVVGVASFLFASEAIAVAMNSNQAKTLTVERDQRSLRSYSKPVEDDSDDFDDFDDLDSLDDTEERGGNPTVQDLAKKWGQTVNGITTGAIKLTDDQYTAWRAAVNEGIETSKKAKRVAANAAWHAANGIKRRT</sequence>
<organism evidence="7 8">
    <name type="scientific">Phytophthora megakarya</name>
    <dbReference type="NCBI Taxonomy" id="4795"/>
    <lineage>
        <taxon>Eukaryota</taxon>
        <taxon>Sar</taxon>
        <taxon>Stramenopiles</taxon>
        <taxon>Oomycota</taxon>
        <taxon>Peronosporomycetes</taxon>
        <taxon>Peronosporales</taxon>
        <taxon>Peronosporaceae</taxon>
        <taxon>Phytophthora</taxon>
    </lineage>
</organism>
<evidence type="ECO:0000256" key="1">
    <source>
        <dbReference type="ARBA" id="ARBA00004613"/>
    </source>
</evidence>
<comment type="domain">
    <text evidence="5">The RxLR-dEER motif acts to carry the protein into the host cell cytoplasm through binding to cell surface phosphatidylinositol-3-phosphate.</text>
</comment>
<comment type="subcellular location">
    <subcellularLocation>
        <location evidence="1 5">Secreted</location>
    </subcellularLocation>
</comment>
<dbReference type="AlphaFoldDB" id="A0A225V3J6"/>
<dbReference type="InterPro" id="IPR031825">
    <property type="entry name" value="RXLR"/>
</dbReference>
<dbReference type="EMBL" id="NBNE01008406">
    <property type="protein sequence ID" value="OWY99517.1"/>
    <property type="molecule type" value="Genomic_DNA"/>
</dbReference>
<comment type="similarity">
    <text evidence="2 5">Belongs to the RxLR effector family.</text>
</comment>
<comment type="caution">
    <text evidence="7">The sequence shown here is derived from an EMBL/GenBank/DDBJ whole genome shotgun (WGS) entry which is preliminary data.</text>
</comment>
<accession>A0A225V3J6</accession>
<reference evidence="8" key="1">
    <citation type="submission" date="2017-03" db="EMBL/GenBank/DDBJ databases">
        <title>Phytopthora megakarya and P. palmivora, two closely related causual agents of cacao black pod achieved similar genome size and gene model numbers by different mechanisms.</title>
        <authorList>
            <person name="Ali S."/>
            <person name="Shao J."/>
            <person name="Larry D.J."/>
            <person name="Kronmiller B."/>
            <person name="Shen D."/>
            <person name="Strem M.D."/>
            <person name="Melnick R.L."/>
            <person name="Guiltinan M.J."/>
            <person name="Tyler B.M."/>
            <person name="Meinhardt L.W."/>
            <person name="Bailey B.A."/>
        </authorList>
    </citation>
    <scope>NUCLEOTIDE SEQUENCE [LARGE SCALE GENOMIC DNA]</scope>
    <source>
        <strain evidence="8">zdho120</strain>
    </source>
</reference>
<feature type="signal peptide" evidence="5">
    <location>
        <begin position="1"/>
        <end position="22"/>
    </location>
</feature>
<evidence type="ECO:0000256" key="2">
    <source>
        <dbReference type="ARBA" id="ARBA00010400"/>
    </source>
</evidence>
<dbReference type="OrthoDB" id="126513at2759"/>
<keyword evidence="4 5" id="KW-0732">Signal</keyword>
<dbReference type="Proteomes" id="UP000198211">
    <property type="component" value="Unassembled WGS sequence"/>
</dbReference>
<feature type="region of interest" description="Disordered" evidence="6">
    <location>
        <begin position="35"/>
        <end position="77"/>
    </location>
</feature>
<evidence type="ECO:0000313" key="8">
    <source>
        <dbReference type="Proteomes" id="UP000198211"/>
    </source>
</evidence>